<dbReference type="NCBIfam" id="NF001785">
    <property type="entry name" value="PRK00517.2-2"/>
    <property type="match status" value="1"/>
</dbReference>
<dbReference type="InterPro" id="IPR004498">
    <property type="entry name" value="Ribosomal_PrmA_MeTrfase"/>
</dbReference>
<keyword evidence="7" id="KW-0689">Ribosomal protein</keyword>
<feature type="binding site" evidence="6">
    <location>
        <position position="129"/>
    </location>
    <ligand>
        <name>S-adenosyl-L-methionine</name>
        <dbReference type="ChEBI" id="CHEBI:59789"/>
    </ligand>
</feature>
<evidence type="ECO:0000256" key="5">
    <source>
        <dbReference type="ARBA" id="ARBA00022691"/>
    </source>
</evidence>
<comment type="subcellular location">
    <subcellularLocation>
        <location evidence="6">Cytoplasm</location>
    </subcellularLocation>
</comment>
<protein>
    <recommendedName>
        <fullName evidence="6">Ribosomal protein L11 methyltransferase</fullName>
        <shortName evidence="6">L11 Mtase</shortName>
        <ecNumber evidence="6">2.1.1.-</ecNumber>
    </recommendedName>
</protein>
<dbReference type="GO" id="GO:0005737">
    <property type="term" value="C:cytoplasm"/>
    <property type="evidence" value="ECO:0007669"/>
    <property type="project" value="UniProtKB-SubCell"/>
</dbReference>
<dbReference type="RefSeq" id="WP_255135467.1">
    <property type="nucleotide sequence ID" value="NZ_JANDBC010000003.1"/>
</dbReference>
<reference evidence="7" key="1">
    <citation type="submission" date="2022-06" db="EMBL/GenBank/DDBJ databases">
        <title>Gracilimonas sp. CAU 1638 isolated from sea sediment.</title>
        <authorList>
            <person name="Kim W."/>
        </authorList>
    </citation>
    <scope>NUCLEOTIDE SEQUENCE</scope>
    <source>
        <strain evidence="7">CAU 1638</strain>
    </source>
</reference>
<dbReference type="SUPFAM" id="SSF53335">
    <property type="entry name" value="S-adenosyl-L-methionine-dependent methyltransferases"/>
    <property type="match status" value="1"/>
</dbReference>
<dbReference type="GO" id="GO:0032259">
    <property type="term" value="P:methylation"/>
    <property type="evidence" value="ECO:0007669"/>
    <property type="project" value="UniProtKB-KW"/>
</dbReference>
<evidence type="ECO:0000256" key="1">
    <source>
        <dbReference type="ARBA" id="ARBA00009741"/>
    </source>
</evidence>
<dbReference type="GO" id="GO:0008276">
    <property type="term" value="F:protein methyltransferase activity"/>
    <property type="evidence" value="ECO:0007669"/>
    <property type="project" value="UniProtKB-UniRule"/>
</dbReference>
<accession>A0A9X2RI69</accession>
<evidence type="ECO:0000256" key="4">
    <source>
        <dbReference type="ARBA" id="ARBA00022679"/>
    </source>
</evidence>
<comment type="similarity">
    <text evidence="1 6">Belongs to the methyltransferase superfamily. PrmA family.</text>
</comment>
<dbReference type="InterPro" id="IPR029063">
    <property type="entry name" value="SAM-dependent_MTases_sf"/>
</dbReference>
<sequence length="278" mass="31587">MEYVELRISLNDDFHELLIAELFDLDFEGFEQDDDLLIATIPTQRFDDSKREEIEKLLMKFGGESSILSEKIIPDQNWNETWERTIQPQAIGRFYVHPTWSTTDSDISDKIELMIDPKMAFGTGYHATTRVMLEWLPEVISEGDKVLDAGTGTGILAIAALKLGAESAFGFDIDEWSETNAQENILLNEVDNFEVKLGSTEVIPSGEKFDVILANINRNALIELIPELLGFLKEDGKLLLSGLLEEDEPVMLKQEALEKLTHLDTRRHKEWIAILFEA</sequence>
<feature type="binding site" evidence="6">
    <location>
        <position position="150"/>
    </location>
    <ligand>
        <name>S-adenosyl-L-methionine</name>
        <dbReference type="ChEBI" id="CHEBI:59789"/>
    </ligand>
</feature>
<evidence type="ECO:0000256" key="3">
    <source>
        <dbReference type="ARBA" id="ARBA00022603"/>
    </source>
</evidence>
<feature type="binding site" evidence="6">
    <location>
        <position position="172"/>
    </location>
    <ligand>
        <name>S-adenosyl-L-methionine</name>
        <dbReference type="ChEBI" id="CHEBI:59789"/>
    </ligand>
</feature>
<comment type="caution">
    <text evidence="7">The sequence shown here is derived from an EMBL/GenBank/DDBJ whole genome shotgun (WGS) entry which is preliminary data.</text>
</comment>
<gene>
    <name evidence="6 7" type="primary">prmA</name>
    <name evidence="7" type="ORF">NM125_13380</name>
</gene>
<keyword evidence="3 6" id="KW-0489">Methyltransferase</keyword>
<dbReference type="HAMAP" id="MF_00735">
    <property type="entry name" value="Methyltr_PrmA"/>
    <property type="match status" value="1"/>
</dbReference>
<dbReference type="PANTHER" id="PTHR43648:SF1">
    <property type="entry name" value="ELECTRON TRANSFER FLAVOPROTEIN BETA SUBUNIT LYSINE METHYLTRANSFERASE"/>
    <property type="match status" value="1"/>
</dbReference>
<comment type="function">
    <text evidence="6">Methylates ribosomal protein L11.</text>
</comment>
<keyword evidence="5 6" id="KW-0949">S-adenosyl-L-methionine</keyword>
<dbReference type="EMBL" id="JANDBC010000003">
    <property type="protein sequence ID" value="MCP9292574.1"/>
    <property type="molecule type" value="Genomic_DNA"/>
</dbReference>
<keyword evidence="4 6" id="KW-0808">Transferase</keyword>
<organism evidence="7 8">
    <name type="scientific">Gracilimonas sediminicola</name>
    <dbReference type="NCBI Taxonomy" id="2952158"/>
    <lineage>
        <taxon>Bacteria</taxon>
        <taxon>Pseudomonadati</taxon>
        <taxon>Balneolota</taxon>
        <taxon>Balneolia</taxon>
        <taxon>Balneolales</taxon>
        <taxon>Balneolaceae</taxon>
        <taxon>Gracilimonas</taxon>
    </lineage>
</organism>
<keyword evidence="8" id="KW-1185">Reference proteome</keyword>
<dbReference type="EC" id="2.1.1.-" evidence="6"/>
<dbReference type="CDD" id="cd02440">
    <property type="entry name" value="AdoMet_MTases"/>
    <property type="match status" value="1"/>
</dbReference>
<name>A0A9X2RI69_9BACT</name>
<evidence type="ECO:0000313" key="7">
    <source>
        <dbReference type="EMBL" id="MCP9292574.1"/>
    </source>
</evidence>
<dbReference type="AlphaFoldDB" id="A0A9X2RI69"/>
<dbReference type="Proteomes" id="UP001139125">
    <property type="component" value="Unassembled WGS sequence"/>
</dbReference>
<dbReference type="GO" id="GO:0005840">
    <property type="term" value="C:ribosome"/>
    <property type="evidence" value="ECO:0007669"/>
    <property type="project" value="UniProtKB-KW"/>
</dbReference>
<keyword evidence="2 6" id="KW-0963">Cytoplasm</keyword>
<proteinExistence type="inferred from homology"/>
<feature type="binding site" evidence="6">
    <location>
        <position position="215"/>
    </location>
    <ligand>
        <name>S-adenosyl-L-methionine</name>
        <dbReference type="ChEBI" id="CHEBI:59789"/>
    </ligand>
</feature>
<evidence type="ECO:0000256" key="2">
    <source>
        <dbReference type="ARBA" id="ARBA00022490"/>
    </source>
</evidence>
<keyword evidence="7" id="KW-0687">Ribonucleoprotein</keyword>
<evidence type="ECO:0000256" key="6">
    <source>
        <dbReference type="HAMAP-Rule" id="MF_00735"/>
    </source>
</evidence>
<dbReference type="InterPro" id="IPR050078">
    <property type="entry name" value="Ribosomal_L11_MeTrfase_PrmA"/>
</dbReference>
<dbReference type="Gene3D" id="3.40.50.150">
    <property type="entry name" value="Vaccinia Virus protein VP39"/>
    <property type="match status" value="1"/>
</dbReference>
<dbReference type="Pfam" id="PF06325">
    <property type="entry name" value="PrmA"/>
    <property type="match status" value="1"/>
</dbReference>
<evidence type="ECO:0000313" key="8">
    <source>
        <dbReference type="Proteomes" id="UP001139125"/>
    </source>
</evidence>
<dbReference type="PANTHER" id="PTHR43648">
    <property type="entry name" value="ELECTRON TRANSFER FLAVOPROTEIN BETA SUBUNIT LYSINE METHYLTRANSFERASE"/>
    <property type="match status" value="1"/>
</dbReference>
<comment type="catalytic activity">
    <reaction evidence="6">
        <text>L-lysyl-[protein] + 3 S-adenosyl-L-methionine = N(6),N(6),N(6)-trimethyl-L-lysyl-[protein] + 3 S-adenosyl-L-homocysteine + 3 H(+)</text>
        <dbReference type="Rhea" id="RHEA:54192"/>
        <dbReference type="Rhea" id="RHEA-COMP:9752"/>
        <dbReference type="Rhea" id="RHEA-COMP:13826"/>
        <dbReference type="ChEBI" id="CHEBI:15378"/>
        <dbReference type="ChEBI" id="CHEBI:29969"/>
        <dbReference type="ChEBI" id="CHEBI:57856"/>
        <dbReference type="ChEBI" id="CHEBI:59789"/>
        <dbReference type="ChEBI" id="CHEBI:61961"/>
    </reaction>
</comment>